<evidence type="ECO:0000256" key="2">
    <source>
        <dbReference type="ARBA" id="ARBA00022448"/>
    </source>
</evidence>
<keyword evidence="5 6" id="KW-0472">Membrane</keyword>
<dbReference type="Pfam" id="PF12911">
    <property type="entry name" value="OppC_N"/>
    <property type="match status" value="1"/>
</dbReference>
<dbReference type="InterPro" id="IPR025966">
    <property type="entry name" value="OppC_N"/>
</dbReference>
<feature type="transmembrane region" description="Helical" evidence="6">
    <location>
        <begin position="274"/>
        <end position="292"/>
    </location>
</feature>
<dbReference type="GO" id="GO:0055085">
    <property type="term" value="P:transmembrane transport"/>
    <property type="evidence" value="ECO:0007669"/>
    <property type="project" value="InterPro"/>
</dbReference>
<keyword evidence="2" id="KW-0813">Transport</keyword>
<feature type="transmembrane region" description="Helical" evidence="6">
    <location>
        <begin position="149"/>
        <end position="171"/>
    </location>
</feature>
<dbReference type="InterPro" id="IPR000515">
    <property type="entry name" value="MetI-like"/>
</dbReference>
<reference evidence="8" key="1">
    <citation type="submission" date="2017-05" db="EMBL/GenBank/DDBJ databases">
        <authorList>
            <person name="Varghese N."/>
            <person name="Submissions S."/>
        </authorList>
    </citation>
    <scope>NUCLEOTIDE SEQUENCE</scope>
    <source>
        <strain evidence="8">DSM 45262</strain>
    </source>
</reference>
<evidence type="ECO:0000313" key="8">
    <source>
        <dbReference type="EMBL" id="SMP06941.1"/>
    </source>
</evidence>
<feature type="transmembrane region" description="Helical" evidence="6">
    <location>
        <begin position="125"/>
        <end position="143"/>
    </location>
</feature>
<evidence type="ECO:0000256" key="3">
    <source>
        <dbReference type="ARBA" id="ARBA00022692"/>
    </source>
</evidence>
<protein>
    <submittedName>
        <fullName evidence="8">ABC-type dipeptide/oligopeptide/nickel transport system, permease component</fullName>
    </submittedName>
</protein>
<dbReference type="PANTHER" id="PTHR43839">
    <property type="entry name" value="OPPC IN A BINDING PROTEIN-DEPENDENT TRANSPORT SYSTEM"/>
    <property type="match status" value="1"/>
</dbReference>
<dbReference type="PANTHER" id="PTHR43839:SF3">
    <property type="entry name" value="OLIGOPEPTIDE ABC TRANSPORTER, PERMEASE PROTEIN"/>
    <property type="match status" value="1"/>
</dbReference>
<evidence type="ECO:0000313" key="9">
    <source>
        <dbReference type="Proteomes" id="UP001157946"/>
    </source>
</evidence>
<name>A0AA45WKF6_9BACL</name>
<sequence>MIKRKLRRPVAFYTGMGLLLLLSLVALIGPWVIPYSPHQMFLLPVRAGEIIGPPELPSERHWLGTDAFGRDMLTLVLLGLRYTLLTVLLVAGLRILFGGMIGVLKGLSPQAGKRRLDGTLMRVTRLFPAFFIAFFLLFGINQMGSVEVLIIALVQLAVLVLIGIPQVVHIFEAYVTEWKGQSFVEASKLMGGSKWWIARKQLWPWLKDACALFMFQECILVLNLLGQLGVLGVFVGGMTRIENVFEREQAITRSFEWAGLLTQNKSFVISYPEIILIPVGLFLLLLFSLYLVSRGLERGYQREREEYPYV</sequence>
<keyword evidence="4 6" id="KW-1133">Transmembrane helix</keyword>
<accession>A0AA45WKF6</accession>
<keyword evidence="9" id="KW-1185">Reference proteome</keyword>
<feature type="transmembrane region" description="Helical" evidence="6">
    <location>
        <begin position="12"/>
        <end position="33"/>
    </location>
</feature>
<dbReference type="EMBL" id="FXTU01000001">
    <property type="protein sequence ID" value="SMP06941.1"/>
    <property type="molecule type" value="Genomic_DNA"/>
</dbReference>
<dbReference type="SUPFAM" id="SSF161098">
    <property type="entry name" value="MetI-like"/>
    <property type="match status" value="1"/>
</dbReference>
<dbReference type="RefSeq" id="WP_284723986.1">
    <property type="nucleotide sequence ID" value="NZ_FXTU01000001.1"/>
</dbReference>
<dbReference type="Proteomes" id="UP001157946">
    <property type="component" value="Unassembled WGS sequence"/>
</dbReference>
<organism evidence="8 9">
    <name type="scientific">Laceyella tengchongensis</name>
    <dbReference type="NCBI Taxonomy" id="574699"/>
    <lineage>
        <taxon>Bacteria</taxon>
        <taxon>Bacillati</taxon>
        <taxon>Bacillota</taxon>
        <taxon>Bacilli</taxon>
        <taxon>Bacillales</taxon>
        <taxon>Thermoactinomycetaceae</taxon>
        <taxon>Laceyella</taxon>
    </lineage>
</organism>
<evidence type="ECO:0000256" key="1">
    <source>
        <dbReference type="ARBA" id="ARBA00004141"/>
    </source>
</evidence>
<dbReference type="AlphaFoldDB" id="A0AA45WKF6"/>
<dbReference type="Gene3D" id="1.10.3720.10">
    <property type="entry name" value="MetI-like"/>
    <property type="match status" value="1"/>
</dbReference>
<dbReference type="GO" id="GO:0005886">
    <property type="term" value="C:plasma membrane"/>
    <property type="evidence" value="ECO:0007669"/>
    <property type="project" value="UniProtKB-SubCell"/>
</dbReference>
<feature type="transmembrane region" description="Helical" evidence="6">
    <location>
        <begin position="209"/>
        <end position="235"/>
    </location>
</feature>
<evidence type="ECO:0000256" key="4">
    <source>
        <dbReference type="ARBA" id="ARBA00022989"/>
    </source>
</evidence>
<gene>
    <name evidence="8" type="ORF">SAMN06265361_101720</name>
</gene>
<comment type="subcellular location">
    <subcellularLocation>
        <location evidence="1">Membrane</location>
        <topology evidence="1">Multi-pass membrane protein</topology>
    </subcellularLocation>
</comment>
<evidence type="ECO:0000259" key="7">
    <source>
        <dbReference type="PROSITE" id="PS50928"/>
    </source>
</evidence>
<dbReference type="InterPro" id="IPR035906">
    <property type="entry name" value="MetI-like_sf"/>
</dbReference>
<keyword evidence="3 6" id="KW-0812">Transmembrane</keyword>
<feature type="transmembrane region" description="Helical" evidence="6">
    <location>
        <begin position="82"/>
        <end position="104"/>
    </location>
</feature>
<comment type="caution">
    <text evidence="8">The sequence shown here is derived from an EMBL/GenBank/DDBJ whole genome shotgun (WGS) entry which is preliminary data.</text>
</comment>
<proteinExistence type="predicted"/>
<evidence type="ECO:0000256" key="5">
    <source>
        <dbReference type="ARBA" id="ARBA00023136"/>
    </source>
</evidence>
<dbReference type="PROSITE" id="PS50928">
    <property type="entry name" value="ABC_TM1"/>
    <property type="match status" value="1"/>
</dbReference>
<evidence type="ECO:0000256" key="6">
    <source>
        <dbReference type="SAM" id="Phobius"/>
    </source>
</evidence>
<dbReference type="CDD" id="cd06261">
    <property type="entry name" value="TM_PBP2"/>
    <property type="match status" value="1"/>
</dbReference>
<feature type="domain" description="ABC transmembrane type-1" evidence="7">
    <location>
        <begin position="80"/>
        <end position="293"/>
    </location>
</feature>